<feature type="transmembrane region" description="Helical" evidence="2">
    <location>
        <begin position="377"/>
        <end position="398"/>
    </location>
</feature>
<feature type="transmembrane region" description="Helical" evidence="2">
    <location>
        <begin position="344"/>
        <end position="365"/>
    </location>
</feature>
<feature type="transmembrane region" description="Helical" evidence="2">
    <location>
        <begin position="26"/>
        <end position="44"/>
    </location>
</feature>
<evidence type="ECO:0008006" key="5">
    <source>
        <dbReference type="Google" id="ProtNLM"/>
    </source>
</evidence>
<dbReference type="AlphaFoldDB" id="A0AAQ4F0W0"/>
<evidence type="ECO:0000313" key="3">
    <source>
        <dbReference type="EMBL" id="KAK8780609.1"/>
    </source>
</evidence>
<reference evidence="3 4" key="1">
    <citation type="journal article" date="2023" name="Arcadia Sci">
        <title>De novo assembly of a long-read Amblyomma americanum tick genome.</title>
        <authorList>
            <person name="Chou S."/>
            <person name="Poskanzer K.E."/>
            <person name="Rollins M."/>
            <person name="Thuy-Boun P.S."/>
        </authorList>
    </citation>
    <scope>NUCLEOTIDE SEQUENCE [LARGE SCALE GENOMIC DNA]</scope>
    <source>
        <strain evidence="3">F_SG_1</strain>
        <tissue evidence="3">Salivary glands</tissue>
    </source>
</reference>
<evidence type="ECO:0000256" key="2">
    <source>
        <dbReference type="SAM" id="Phobius"/>
    </source>
</evidence>
<keyword evidence="2" id="KW-0472">Membrane</keyword>
<evidence type="ECO:0000256" key="1">
    <source>
        <dbReference type="SAM" id="MobiDB-lite"/>
    </source>
</evidence>
<comment type="caution">
    <text evidence="3">The sequence shown here is derived from an EMBL/GenBank/DDBJ whole genome shotgun (WGS) entry which is preliminary data.</text>
</comment>
<dbReference type="PANTHER" id="PTHR11360">
    <property type="entry name" value="MONOCARBOXYLATE TRANSPORTER"/>
    <property type="match status" value="1"/>
</dbReference>
<dbReference type="Proteomes" id="UP001321473">
    <property type="component" value="Unassembled WGS sequence"/>
</dbReference>
<feature type="transmembrane region" description="Helical" evidence="2">
    <location>
        <begin position="51"/>
        <end position="70"/>
    </location>
</feature>
<dbReference type="SUPFAM" id="SSF103473">
    <property type="entry name" value="MFS general substrate transporter"/>
    <property type="match status" value="1"/>
</dbReference>
<gene>
    <name evidence="3" type="ORF">V5799_018050</name>
</gene>
<feature type="transmembrane region" description="Helical" evidence="2">
    <location>
        <begin position="410"/>
        <end position="430"/>
    </location>
</feature>
<dbReference type="EMBL" id="JARKHS020008613">
    <property type="protein sequence ID" value="KAK8780609.1"/>
    <property type="molecule type" value="Genomic_DNA"/>
</dbReference>
<accession>A0AAQ4F0W0</accession>
<keyword evidence="2" id="KW-0812">Transmembrane</keyword>
<organism evidence="3 4">
    <name type="scientific">Amblyomma americanum</name>
    <name type="common">Lone star tick</name>
    <dbReference type="NCBI Taxonomy" id="6943"/>
    <lineage>
        <taxon>Eukaryota</taxon>
        <taxon>Metazoa</taxon>
        <taxon>Ecdysozoa</taxon>
        <taxon>Arthropoda</taxon>
        <taxon>Chelicerata</taxon>
        <taxon>Arachnida</taxon>
        <taxon>Acari</taxon>
        <taxon>Parasitiformes</taxon>
        <taxon>Ixodida</taxon>
        <taxon>Ixodoidea</taxon>
        <taxon>Ixodidae</taxon>
        <taxon>Amblyomminae</taxon>
        <taxon>Amblyomma</taxon>
    </lineage>
</organism>
<proteinExistence type="predicted"/>
<protein>
    <recommendedName>
        <fullName evidence="5">Monocarboxylate transporter</fullName>
    </recommendedName>
</protein>
<dbReference type="Gene3D" id="1.20.1250.20">
    <property type="entry name" value="MFS general substrate transporter like domains"/>
    <property type="match status" value="1"/>
</dbReference>
<keyword evidence="2" id="KW-1133">Transmembrane helix</keyword>
<feature type="region of interest" description="Disordered" evidence="1">
    <location>
        <begin position="215"/>
        <end position="236"/>
    </location>
</feature>
<dbReference type="InterPro" id="IPR050327">
    <property type="entry name" value="Proton-linked_MCT"/>
</dbReference>
<feature type="compositionally biased region" description="Low complexity" evidence="1">
    <location>
        <begin position="223"/>
        <end position="236"/>
    </location>
</feature>
<sequence>MIMLTLSIYNMLYFDKYRATASGFKYTGMTLAPLAFPLLLSALIREYGLHGALLMLAAITLNTLPVAMLMNNPRPIALCCGGGHADVQKVVKRKNYSREEKCDQERKNAPGGNVLARLKCGDQISLSGQIDRKISLSRQKENEAYSALRIPCDSTAEKDITHEYCTAEGRRPAWKVDQRNGDTCHVNTKAGSGTDADKPQYLDVFIQNTGEVEGDAECVSGNSTTPVGRGSSTGTVSRSGDTGIMALLRNPVLYILVATFTIGEYTTITLETTVLDYAGDRGAPRRQAEPIITYVATAEMVGRLVIPFFWDRARLSRCLLVAMCLVAEALCLVGLPHATTFPQVVAAAVVTGLPAGCVVALKPVLLSDFFGVEKLSMCWGVAGVFMLPVAFGGPLLIGLFRDSMGSYENLYRMLAALCVTCATVLFGLDFTQRRAARRRTGVAEGEPCTSVGFRPRSFDSGLDSRDIY</sequence>
<keyword evidence="4" id="KW-1185">Reference proteome</keyword>
<name>A0AAQ4F0W0_AMBAM</name>
<feature type="transmembrane region" description="Helical" evidence="2">
    <location>
        <begin position="317"/>
        <end position="338"/>
    </location>
</feature>
<dbReference type="GO" id="GO:0008028">
    <property type="term" value="F:monocarboxylic acid transmembrane transporter activity"/>
    <property type="evidence" value="ECO:0007669"/>
    <property type="project" value="TreeGrafter"/>
</dbReference>
<dbReference type="PANTHER" id="PTHR11360:SF303">
    <property type="entry name" value="MAJOR FACILITATOR SUPERFAMILY (MFS) PROFILE DOMAIN-CONTAINING PROTEIN"/>
    <property type="match status" value="1"/>
</dbReference>
<dbReference type="InterPro" id="IPR036259">
    <property type="entry name" value="MFS_trans_sf"/>
</dbReference>
<evidence type="ECO:0000313" key="4">
    <source>
        <dbReference type="Proteomes" id="UP001321473"/>
    </source>
</evidence>